<accession>A0ABQ5N3L1</accession>
<dbReference type="EC" id="2.7.7.61" evidence="1"/>
<reference evidence="5 6" key="1">
    <citation type="journal article" date="2024" name="Int. J. Syst. Evol. Microbiol.">
        <title>Clostridium omnivorum sp. nov., isolated from anoxic soil under the treatment of reductive soil disinfestation.</title>
        <authorList>
            <person name="Ueki A."/>
            <person name="Tonouchi A."/>
            <person name="Kaku N."/>
            <person name="Honma S."/>
            <person name="Ueki K."/>
        </authorList>
    </citation>
    <scope>NUCLEOTIDE SEQUENCE [LARGE SCALE GENOMIC DNA]</scope>
    <source>
        <strain evidence="5 6">E14</strain>
    </source>
</reference>
<dbReference type="Pfam" id="PF03802">
    <property type="entry name" value="CitX"/>
    <property type="match status" value="1"/>
</dbReference>
<dbReference type="GO" id="GO:0016740">
    <property type="term" value="F:transferase activity"/>
    <property type="evidence" value="ECO:0007669"/>
    <property type="project" value="UniProtKB-KW"/>
</dbReference>
<evidence type="ECO:0000313" key="5">
    <source>
        <dbReference type="EMBL" id="GLC29765.1"/>
    </source>
</evidence>
<keyword evidence="5" id="KW-0456">Lyase</keyword>
<keyword evidence="2 5" id="KW-0808">Transferase</keyword>
<protein>
    <recommendedName>
        <fullName evidence="1">citrate lyase holo-[acyl-carrier protein] synthase</fullName>
        <ecNumber evidence="1">2.7.7.61</ecNumber>
    </recommendedName>
</protein>
<evidence type="ECO:0000256" key="3">
    <source>
        <dbReference type="ARBA" id="ARBA00022695"/>
    </source>
</evidence>
<sequence>MIKVNAEQILLAREKRVEIQNYISARFGLPILVVRVNYPGLDRDNNVTRGIANYIKDEISVSFANNIIYSQLIFTAEGPIYIAAIKDTPTHIKETSIKIEEKHPLGRLVDIDVYDSEGNGISRGELGYAMRKCYLCNDIAQCCVRSRKHSIEEVIEYINNKYQEFVCHGDVSLGT</sequence>
<dbReference type="NCBIfam" id="TIGR03124">
    <property type="entry name" value="citrate_citX"/>
    <property type="match status" value="1"/>
</dbReference>
<dbReference type="GO" id="GO:0016829">
    <property type="term" value="F:lyase activity"/>
    <property type="evidence" value="ECO:0007669"/>
    <property type="project" value="UniProtKB-KW"/>
</dbReference>
<gene>
    <name evidence="5" type="primary">citX</name>
    <name evidence="5" type="ORF">bsdE14_11750</name>
</gene>
<dbReference type="Proteomes" id="UP001208567">
    <property type="component" value="Unassembled WGS sequence"/>
</dbReference>
<comment type="catalytic activity">
    <reaction evidence="4">
        <text>apo-[citrate lyase ACP] + 2'-(5''-triphospho-alpha-D-ribosyl)-3'-dephospho-CoA = holo-[citrate lyase ACP] + diphosphate</text>
        <dbReference type="Rhea" id="RHEA:16333"/>
        <dbReference type="Rhea" id="RHEA-COMP:10157"/>
        <dbReference type="Rhea" id="RHEA-COMP:10158"/>
        <dbReference type="ChEBI" id="CHEBI:29999"/>
        <dbReference type="ChEBI" id="CHEBI:33019"/>
        <dbReference type="ChEBI" id="CHEBI:61378"/>
        <dbReference type="ChEBI" id="CHEBI:82683"/>
        <dbReference type="EC" id="2.7.7.61"/>
    </reaction>
</comment>
<keyword evidence="3" id="KW-0548">Nucleotidyltransferase</keyword>
<name>A0ABQ5N3L1_9CLOT</name>
<dbReference type="EMBL" id="BRXR01000001">
    <property type="protein sequence ID" value="GLC29765.1"/>
    <property type="molecule type" value="Genomic_DNA"/>
</dbReference>
<evidence type="ECO:0000256" key="4">
    <source>
        <dbReference type="ARBA" id="ARBA00048574"/>
    </source>
</evidence>
<evidence type="ECO:0000256" key="2">
    <source>
        <dbReference type="ARBA" id="ARBA00022679"/>
    </source>
</evidence>
<keyword evidence="6" id="KW-1185">Reference proteome</keyword>
<dbReference type="RefSeq" id="WP_264849047.1">
    <property type="nucleotide sequence ID" value="NZ_BRXR01000001.1"/>
</dbReference>
<organism evidence="5 6">
    <name type="scientific">Clostridium omnivorum</name>
    <dbReference type="NCBI Taxonomy" id="1604902"/>
    <lineage>
        <taxon>Bacteria</taxon>
        <taxon>Bacillati</taxon>
        <taxon>Bacillota</taxon>
        <taxon>Clostridia</taxon>
        <taxon>Eubacteriales</taxon>
        <taxon>Clostridiaceae</taxon>
        <taxon>Clostridium</taxon>
    </lineage>
</organism>
<evidence type="ECO:0000256" key="1">
    <source>
        <dbReference type="ARBA" id="ARBA00012524"/>
    </source>
</evidence>
<comment type="caution">
    <text evidence="5">The sequence shown here is derived from an EMBL/GenBank/DDBJ whole genome shotgun (WGS) entry which is preliminary data.</text>
</comment>
<dbReference type="InterPro" id="IPR005551">
    <property type="entry name" value="CitX"/>
</dbReference>
<proteinExistence type="predicted"/>
<evidence type="ECO:0000313" key="6">
    <source>
        <dbReference type="Proteomes" id="UP001208567"/>
    </source>
</evidence>